<feature type="transmembrane region" description="Helical" evidence="3">
    <location>
        <begin position="36"/>
        <end position="54"/>
    </location>
</feature>
<evidence type="ECO:0008006" key="6">
    <source>
        <dbReference type="Google" id="ProtNLM"/>
    </source>
</evidence>
<accession>A0ABS9L1R1</accession>
<evidence type="ECO:0000313" key="5">
    <source>
        <dbReference type="Proteomes" id="UP001165368"/>
    </source>
</evidence>
<dbReference type="RefSeq" id="WP_237817641.1">
    <property type="nucleotide sequence ID" value="NZ_JAKLTQ010000001.1"/>
</dbReference>
<keyword evidence="5" id="KW-1185">Reference proteome</keyword>
<name>A0ABS9L1R1_9MICC</name>
<dbReference type="Proteomes" id="UP001165368">
    <property type="component" value="Unassembled WGS sequence"/>
</dbReference>
<keyword evidence="1" id="KW-0732">Signal</keyword>
<feature type="region of interest" description="Disordered" evidence="2">
    <location>
        <begin position="57"/>
        <end position="126"/>
    </location>
</feature>
<keyword evidence="3" id="KW-1133">Transmembrane helix</keyword>
<comment type="caution">
    <text evidence="4">The sequence shown here is derived from an EMBL/GenBank/DDBJ whole genome shotgun (WGS) entry which is preliminary data.</text>
</comment>
<keyword evidence="3" id="KW-0812">Transmembrane</keyword>
<gene>
    <name evidence="4" type="ORF">LVY72_01285</name>
</gene>
<feature type="region of interest" description="Disordered" evidence="2">
    <location>
        <begin position="1"/>
        <end position="35"/>
    </location>
</feature>
<keyword evidence="3" id="KW-0472">Membrane</keyword>
<reference evidence="4" key="1">
    <citation type="submission" date="2022-01" db="EMBL/GenBank/DDBJ databases">
        <authorList>
            <person name="Jo J.-H."/>
            <person name="Im W.-T."/>
        </authorList>
    </citation>
    <scope>NUCLEOTIDE SEQUENCE</scope>
    <source>
        <strain evidence="4">I2-34</strain>
    </source>
</reference>
<sequence length="275" mass="27465">MHNGSEGPLDEADLPDDGIMGPRQPRQPRQPRRRGIAALLIGAAAATAAVAVVWSSGAGPEPAAAPSPAGTQASAAAPEQTGKAGGSAKGTADKPVSKTNSGEAKTKTGTATKDSGEKPAKEPVGSLAVAKDAELAAKSKPIAPAVQLEQAAQIDGGTVSVSKIEAIEAKADGIGEIAGPAIRFSLEVRNTSAKALKLDAADVTVEAGAQKLPAIELNGSGASGFPKAVAAGKSASGTFVFQVPEDQREQVRIHLNFSVSETVVAFEGAAPRKAG</sequence>
<proteinExistence type="predicted"/>
<organism evidence="4 5">
    <name type="scientific">Arthrobacter hankyongi</name>
    <dbReference type="NCBI Taxonomy" id="2904801"/>
    <lineage>
        <taxon>Bacteria</taxon>
        <taxon>Bacillati</taxon>
        <taxon>Actinomycetota</taxon>
        <taxon>Actinomycetes</taxon>
        <taxon>Micrococcales</taxon>
        <taxon>Micrococcaceae</taxon>
        <taxon>Arthrobacter</taxon>
    </lineage>
</organism>
<evidence type="ECO:0000313" key="4">
    <source>
        <dbReference type="EMBL" id="MCG2620540.1"/>
    </source>
</evidence>
<dbReference type="EMBL" id="JAKLTQ010000001">
    <property type="protein sequence ID" value="MCG2620540.1"/>
    <property type="molecule type" value="Genomic_DNA"/>
</dbReference>
<evidence type="ECO:0000256" key="3">
    <source>
        <dbReference type="SAM" id="Phobius"/>
    </source>
</evidence>
<protein>
    <recommendedName>
        <fullName evidence="6">DUF4352 domain-containing protein</fullName>
    </recommendedName>
</protein>
<evidence type="ECO:0000256" key="2">
    <source>
        <dbReference type="SAM" id="MobiDB-lite"/>
    </source>
</evidence>
<evidence type="ECO:0000256" key="1">
    <source>
        <dbReference type="ARBA" id="ARBA00022729"/>
    </source>
</evidence>
<dbReference type="Gene3D" id="2.60.40.1240">
    <property type="match status" value="1"/>
</dbReference>
<feature type="compositionally biased region" description="Low complexity" evidence="2">
    <location>
        <begin position="57"/>
        <end position="70"/>
    </location>
</feature>
<dbReference type="InterPro" id="IPR029050">
    <property type="entry name" value="Immunoprotect_excell_Ig-like"/>
</dbReference>